<dbReference type="EC" id="2.7.10.-" evidence="7"/>
<dbReference type="InterPro" id="IPR050445">
    <property type="entry name" value="Bact_polysacc_biosynth/exp"/>
</dbReference>
<keyword evidence="7" id="KW-0418">Kinase</keyword>
<comment type="caution">
    <text evidence="7">The sequence shown here is derived from an EMBL/GenBank/DDBJ whole genome shotgun (WGS) entry which is preliminary data.</text>
</comment>
<feature type="coiled-coil region" evidence="3">
    <location>
        <begin position="300"/>
        <end position="417"/>
    </location>
</feature>
<keyword evidence="3" id="KW-0175">Coiled coil</keyword>
<evidence type="ECO:0000256" key="1">
    <source>
        <dbReference type="ARBA" id="ARBA00022741"/>
    </source>
</evidence>
<evidence type="ECO:0000256" key="3">
    <source>
        <dbReference type="SAM" id="Coils"/>
    </source>
</evidence>
<keyword evidence="5" id="KW-0472">Membrane</keyword>
<dbReference type="GO" id="GO:0004713">
    <property type="term" value="F:protein tyrosine kinase activity"/>
    <property type="evidence" value="ECO:0007669"/>
    <property type="project" value="UniProtKB-KW"/>
</dbReference>
<keyword evidence="1" id="KW-0547">Nucleotide-binding</keyword>
<evidence type="ECO:0000259" key="6">
    <source>
        <dbReference type="Pfam" id="PF01656"/>
    </source>
</evidence>
<dbReference type="CDD" id="cd05387">
    <property type="entry name" value="BY-kinase"/>
    <property type="match status" value="1"/>
</dbReference>
<gene>
    <name evidence="7" type="primary">ptk_2</name>
    <name evidence="7" type="ORF">Pla52o_42670</name>
</gene>
<dbReference type="Gene3D" id="3.40.50.300">
    <property type="entry name" value="P-loop containing nucleotide triphosphate hydrolases"/>
    <property type="match status" value="1"/>
</dbReference>
<feature type="transmembrane region" description="Helical" evidence="5">
    <location>
        <begin position="48"/>
        <end position="67"/>
    </location>
</feature>
<evidence type="ECO:0000313" key="7">
    <source>
        <dbReference type="EMBL" id="TWU21233.1"/>
    </source>
</evidence>
<keyword evidence="5" id="KW-0812">Transmembrane</keyword>
<keyword evidence="5" id="KW-1133">Transmembrane helix</keyword>
<feature type="transmembrane region" description="Helical" evidence="5">
    <location>
        <begin position="483"/>
        <end position="501"/>
    </location>
</feature>
<dbReference type="InterPro" id="IPR027417">
    <property type="entry name" value="P-loop_NTPase"/>
</dbReference>
<dbReference type="InterPro" id="IPR005702">
    <property type="entry name" value="Wzc-like_C"/>
</dbReference>
<dbReference type="AlphaFoldDB" id="A0A5C6C951"/>
<evidence type="ECO:0000313" key="8">
    <source>
        <dbReference type="Proteomes" id="UP000316304"/>
    </source>
</evidence>
<dbReference type="RefSeq" id="WP_231612491.1">
    <property type="nucleotide sequence ID" value="NZ_SJPT01000007.1"/>
</dbReference>
<protein>
    <submittedName>
        <fullName evidence="7">Tyrosine-protein kinase ptk</fullName>
        <ecNumber evidence="7">2.7.10.-</ecNumber>
    </submittedName>
</protein>
<dbReference type="PANTHER" id="PTHR32309:SF31">
    <property type="entry name" value="CAPSULAR EXOPOLYSACCHARIDE FAMILY"/>
    <property type="match status" value="1"/>
</dbReference>
<feature type="domain" description="CobQ/CobB/MinD/ParA nucleotide binding" evidence="6">
    <location>
        <begin position="565"/>
        <end position="617"/>
    </location>
</feature>
<accession>A0A5C6C951</accession>
<keyword evidence="7" id="KW-0808">Transferase</keyword>
<feature type="region of interest" description="Disordered" evidence="4">
    <location>
        <begin position="1"/>
        <end position="29"/>
    </location>
</feature>
<dbReference type="NCBIfam" id="TIGR01007">
    <property type="entry name" value="eps_fam"/>
    <property type="match status" value="1"/>
</dbReference>
<dbReference type="Proteomes" id="UP000316304">
    <property type="component" value="Unassembled WGS sequence"/>
</dbReference>
<name>A0A5C6C951_9BACT</name>
<dbReference type="SUPFAM" id="SSF52540">
    <property type="entry name" value="P-loop containing nucleoside triphosphate hydrolases"/>
    <property type="match status" value="1"/>
</dbReference>
<proteinExistence type="predicted"/>
<sequence length="781" mass="85588">MSPHPNGPDSRRQNSSGRAKVKRSAHGNDKSNIEFDPKLLWVTVRRCWLWATPIGLSLAAAAAFIVYSRFVPIYQATHLLEANQDYVVFQGVMPTSRNLAATERQLITTDLVLDSVLADAEVQATGLFQNSEAAKNALRAGLSIGNAGVDSLLTISFKHADPEVAALVCNKVTEAYLVQRDRLDGERVSNLESWLAPSIELWKSEVQAHEKRVRELSKAALGFDPTQRVEGLENDLSILTGLRRDLANYIVEESILEAKVAMHEAGVSGESDRNIELPKLEIPEPTTAEIDRYVESSAEVSRYENRVAQLQGMIRSMEDGDLVRIQRDHYEGLKTQLADTEDDLRQARIDVRSTAVAEIKSDALELAERNRKAQLAQLEFKRKAELKLGQQSDQQRLAELKAKRAITQQEYDNEKARLEKQGGNSADLKFAQEDREVAVGILAQLNQRVAAIRTERRRGSGVHTMAAANTPTRPIEPMPTKNMVVVAAGAFAIPFLLGLLWEFRTQRISDATTLESKDVAPVIGEVARLPSKIGVGKRQRVFEESIDTLRANLMLSRDTVGVRSITIASSMSGEGKSSVSSQLAISLAKACGKTVLLIDADLRSPDQHAIFGLEMGAGLSKVLSGEVDFDNAIDRSLGDLVHVMPAGQLDMSPHRLLNASALRDLLDRALEHYSYVVIDTAPVLAAGETLAIAAETDATLVCVMRDVSRSDTVVRSSRRLEAAGANVVGTVFSGVPYSNYAYRYGDYRYLTPKHDRVPDAVATPTPAGMPLHGGMNEQSVL</sequence>
<evidence type="ECO:0000256" key="2">
    <source>
        <dbReference type="ARBA" id="ARBA00022840"/>
    </source>
</evidence>
<organism evidence="7 8">
    <name type="scientific">Novipirellula galeiformis</name>
    <dbReference type="NCBI Taxonomy" id="2528004"/>
    <lineage>
        <taxon>Bacteria</taxon>
        <taxon>Pseudomonadati</taxon>
        <taxon>Planctomycetota</taxon>
        <taxon>Planctomycetia</taxon>
        <taxon>Pirellulales</taxon>
        <taxon>Pirellulaceae</taxon>
        <taxon>Novipirellula</taxon>
    </lineage>
</organism>
<dbReference type="InterPro" id="IPR002586">
    <property type="entry name" value="CobQ/CobB/MinD/ParA_Nub-bd_dom"/>
</dbReference>
<dbReference type="Pfam" id="PF01656">
    <property type="entry name" value="CbiA"/>
    <property type="match status" value="1"/>
</dbReference>
<keyword evidence="8" id="KW-1185">Reference proteome</keyword>
<keyword evidence="2" id="KW-0067">ATP-binding</keyword>
<evidence type="ECO:0000256" key="4">
    <source>
        <dbReference type="SAM" id="MobiDB-lite"/>
    </source>
</evidence>
<dbReference type="EMBL" id="SJPT01000007">
    <property type="protein sequence ID" value="TWU21233.1"/>
    <property type="molecule type" value="Genomic_DNA"/>
</dbReference>
<evidence type="ECO:0000256" key="5">
    <source>
        <dbReference type="SAM" id="Phobius"/>
    </source>
</evidence>
<dbReference type="PANTHER" id="PTHR32309">
    <property type="entry name" value="TYROSINE-PROTEIN KINASE"/>
    <property type="match status" value="1"/>
</dbReference>
<reference evidence="7 8" key="1">
    <citation type="submission" date="2019-02" db="EMBL/GenBank/DDBJ databases">
        <title>Deep-cultivation of Planctomycetes and their phenomic and genomic characterization uncovers novel biology.</title>
        <authorList>
            <person name="Wiegand S."/>
            <person name="Jogler M."/>
            <person name="Boedeker C."/>
            <person name="Pinto D."/>
            <person name="Vollmers J."/>
            <person name="Rivas-Marin E."/>
            <person name="Kohn T."/>
            <person name="Peeters S.H."/>
            <person name="Heuer A."/>
            <person name="Rast P."/>
            <person name="Oberbeckmann S."/>
            <person name="Bunk B."/>
            <person name="Jeske O."/>
            <person name="Meyerdierks A."/>
            <person name="Storesund J.E."/>
            <person name="Kallscheuer N."/>
            <person name="Luecker S."/>
            <person name="Lage O.M."/>
            <person name="Pohl T."/>
            <person name="Merkel B.J."/>
            <person name="Hornburger P."/>
            <person name="Mueller R.-W."/>
            <person name="Bruemmer F."/>
            <person name="Labrenz M."/>
            <person name="Spormann A.M."/>
            <person name="Op Den Camp H."/>
            <person name="Overmann J."/>
            <person name="Amann R."/>
            <person name="Jetten M.S.M."/>
            <person name="Mascher T."/>
            <person name="Medema M.H."/>
            <person name="Devos D.P."/>
            <person name="Kaster A.-K."/>
            <person name="Ovreas L."/>
            <person name="Rohde M."/>
            <person name="Galperin M.Y."/>
            <person name="Jogler C."/>
        </authorList>
    </citation>
    <scope>NUCLEOTIDE SEQUENCE [LARGE SCALE GENOMIC DNA]</scope>
    <source>
        <strain evidence="7 8">Pla52o</strain>
    </source>
</reference>
<feature type="region of interest" description="Disordered" evidence="4">
    <location>
        <begin position="761"/>
        <end position="781"/>
    </location>
</feature>
<dbReference type="GO" id="GO:0005524">
    <property type="term" value="F:ATP binding"/>
    <property type="evidence" value="ECO:0007669"/>
    <property type="project" value="UniProtKB-KW"/>
</dbReference>